<reference evidence="15 16" key="3">
    <citation type="journal article" date="2010" name="BMC Genomics">
        <title>Transcriptome sequencing and comparative analysis of cucumber flowers with different sex types.</title>
        <authorList>
            <person name="Guo S."/>
            <person name="Zheng Y."/>
            <person name="Joung J.G."/>
            <person name="Liu S."/>
            <person name="Zhang Z."/>
            <person name="Crasta O.R."/>
            <person name="Sobral B.W."/>
            <person name="Xu Y."/>
            <person name="Huang S."/>
            <person name="Fei Z."/>
        </authorList>
    </citation>
    <scope>NUCLEOTIDE SEQUENCE [LARGE SCALE GENOMIC DNA]</scope>
    <source>
        <strain evidence="16">cv. 9930</strain>
    </source>
</reference>
<evidence type="ECO:0000256" key="11">
    <source>
        <dbReference type="ARBA" id="ARBA00023136"/>
    </source>
</evidence>
<dbReference type="PANTHER" id="PTHR24298:SF800">
    <property type="entry name" value="CYTOCHROME P450 89A2-RELATED"/>
    <property type="match status" value="1"/>
</dbReference>
<reference evidence="15 16" key="2">
    <citation type="journal article" date="2009" name="PLoS ONE">
        <title>An integrated genetic and cytogenetic map of the cucumber genome.</title>
        <authorList>
            <person name="Ren Y."/>
            <person name="Zhang Z."/>
            <person name="Liu J."/>
            <person name="Staub J.E."/>
            <person name="Han Y."/>
            <person name="Cheng Z."/>
            <person name="Li X."/>
            <person name="Lu J."/>
            <person name="Miao H."/>
            <person name="Kang H."/>
            <person name="Xie B."/>
            <person name="Gu X."/>
            <person name="Wang X."/>
            <person name="Du Y."/>
            <person name="Jin W."/>
            <person name="Huang S."/>
        </authorList>
    </citation>
    <scope>NUCLEOTIDE SEQUENCE [LARGE SCALE GENOMIC DNA]</scope>
    <source>
        <strain evidence="16">cv. 9930</strain>
    </source>
</reference>
<dbReference type="GO" id="GO:0020037">
    <property type="term" value="F:heme binding"/>
    <property type="evidence" value="ECO:0007669"/>
    <property type="project" value="InterPro"/>
</dbReference>
<evidence type="ECO:0000256" key="14">
    <source>
        <dbReference type="SAM" id="Phobius"/>
    </source>
</evidence>
<evidence type="ECO:0000256" key="12">
    <source>
        <dbReference type="PIRSR" id="PIRSR602401-1"/>
    </source>
</evidence>
<dbReference type="AlphaFoldDB" id="A0A0A0LQX4"/>
<organism evidence="15 16">
    <name type="scientific">Cucumis sativus</name>
    <name type="common">Cucumber</name>
    <dbReference type="NCBI Taxonomy" id="3659"/>
    <lineage>
        <taxon>Eukaryota</taxon>
        <taxon>Viridiplantae</taxon>
        <taxon>Streptophyta</taxon>
        <taxon>Embryophyta</taxon>
        <taxon>Tracheophyta</taxon>
        <taxon>Spermatophyta</taxon>
        <taxon>Magnoliopsida</taxon>
        <taxon>eudicotyledons</taxon>
        <taxon>Gunneridae</taxon>
        <taxon>Pentapetalae</taxon>
        <taxon>rosids</taxon>
        <taxon>fabids</taxon>
        <taxon>Cucurbitales</taxon>
        <taxon>Cucurbitaceae</taxon>
        <taxon>Benincaseae</taxon>
        <taxon>Cucumis</taxon>
    </lineage>
</organism>
<proteinExistence type="inferred from homology"/>
<keyword evidence="8 13" id="KW-0560">Oxidoreductase</keyword>
<feature type="binding site" description="axial binding residue" evidence="12">
    <location>
        <position position="458"/>
    </location>
    <ligand>
        <name>heme</name>
        <dbReference type="ChEBI" id="CHEBI:30413"/>
    </ligand>
    <ligandPart>
        <name>Fe</name>
        <dbReference type="ChEBI" id="CHEBI:18248"/>
    </ligandPart>
</feature>
<dbReference type="InterPro" id="IPR002401">
    <property type="entry name" value="Cyt_P450_E_grp-I"/>
</dbReference>
<dbReference type="Gramene" id="KGN63389">
    <property type="protein sequence ID" value="KGN63389"/>
    <property type="gene ID" value="Csa_2G435520"/>
</dbReference>
<name>A0A0A0LQX4_CUCSA</name>
<evidence type="ECO:0000313" key="16">
    <source>
        <dbReference type="Proteomes" id="UP000029981"/>
    </source>
</evidence>
<dbReference type="InterPro" id="IPR017972">
    <property type="entry name" value="Cyt_P450_CS"/>
</dbReference>
<dbReference type="InterPro" id="IPR036396">
    <property type="entry name" value="Cyt_P450_sf"/>
</dbReference>
<dbReference type="FunFam" id="1.10.630.10:FF:000012">
    <property type="entry name" value="Cytochrome P450 family protein"/>
    <property type="match status" value="1"/>
</dbReference>
<keyword evidence="16" id="KW-1185">Reference proteome</keyword>
<keyword evidence="5 14" id="KW-0812">Transmembrane</keyword>
<dbReference type="OrthoDB" id="1055148at2759"/>
<evidence type="ECO:0008006" key="17">
    <source>
        <dbReference type="Google" id="ProtNLM"/>
    </source>
</evidence>
<gene>
    <name evidence="15" type="ORF">Csa_2G435520</name>
</gene>
<keyword evidence="7 14" id="KW-1133">Transmembrane helix</keyword>
<accession>A0A0A0LQX4</accession>
<dbReference type="eggNOG" id="KOG0156">
    <property type="taxonomic scope" value="Eukaryota"/>
</dbReference>
<dbReference type="InterPro" id="IPR001128">
    <property type="entry name" value="Cyt_P450"/>
</dbReference>
<comment type="cofactor">
    <cofactor evidence="1 12">
        <name>heme</name>
        <dbReference type="ChEBI" id="CHEBI:30413"/>
    </cofactor>
</comment>
<dbReference type="InterPro" id="IPR051103">
    <property type="entry name" value="Plant_metabolite_P450s"/>
</dbReference>
<dbReference type="GO" id="GO:0016709">
    <property type="term" value="F:oxidoreductase activity, acting on paired donors, with incorporation or reduction of molecular oxygen, NAD(P)H as one donor, and incorporation of one atom of oxygen"/>
    <property type="evidence" value="ECO:0000318"/>
    <property type="project" value="GO_Central"/>
</dbReference>
<evidence type="ECO:0000256" key="2">
    <source>
        <dbReference type="ARBA" id="ARBA00004167"/>
    </source>
</evidence>
<dbReference type="Gene3D" id="1.10.630.10">
    <property type="entry name" value="Cytochrome P450"/>
    <property type="match status" value="1"/>
</dbReference>
<evidence type="ECO:0000256" key="4">
    <source>
        <dbReference type="ARBA" id="ARBA00022617"/>
    </source>
</evidence>
<evidence type="ECO:0000256" key="10">
    <source>
        <dbReference type="ARBA" id="ARBA00023033"/>
    </source>
</evidence>
<evidence type="ECO:0000256" key="1">
    <source>
        <dbReference type="ARBA" id="ARBA00001971"/>
    </source>
</evidence>
<evidence type="ECO:0000313" key="15">
    <source>
        <dbReference type="EMBL" id="KGN63389.1"/>
    </source>
</evidence>
<dbReference type="EMBL" id="CM002923">
    <property type="protein sequence ID" value="KGN63389.1"/>
    <property type="molecule type" value="Genomic_DNA"/>
</dbReference>
<dbReference type="PROSITE" id="PS00086">
    <property type="entry name" value="CYTOCHROME_P450"/>
    <property type="match status" value="1"/>
</dbReference>
<dbReference type="STRING" id="3659.A0A0A0LQX4"/>
<feature type="transmembrane region" description="Helical" evidence="14">
    <location>
        <begin position="6"/>
        <end position="24"/>
    </location>
</feature>
<dbReference type="GO" id="GO:0005506">
    <property type="term" value="F:iron ion binding"/>
    <property type="evidence" value="ECO:0007669"/>
    <property type="project" value="InterPro"/>
</dbReference>
<dbReference type="Proteomes" id="UP000029981">
    <property type="component" value="Chromosome 2"/>
</dbReference>
<reference evidence="15 16" key="4">
    <citation type="journal article" date="2011" name="BMC Genomics">
        <title>RNA-Seq improves annotation of protein-coding genes in the cucumber genome.</title>
        <authorList>
            <person name="Li Z."/>
            <person name="Zhang Z."/>
            <person name="Yan P."/>
            <person name="Huang S."/>
            <person name="Fei Z."/>
            <person name="Lin K."/>
        </authorList>
    </citation>
    <scope>NUCLEOTIDE SEQUENCE [LARGE SCALE GENOMIC DNA]</scope>
    <source>
        <strain evidence="16">cv. 9930</strain>
    </source>
</reference>
<dbReference type="PRINTS" id="PR00463">
    <property type="entry name" value="EP450I"/>
</dbReference>
<dbReference type="PANTHER" id="PTHR24298">
    <property type="entry name" value="FLAVONOID 3'-MONOOXYGENASE-RELATED"/>
    <property type="match status" value="1"/>
</dbReference>
<dbReference type="OMA" id="FDCMDFT"/>
<evidence type="ECO:0000256" key="13">
    <source>
        <dbReference type="RuleBase" id="RU000461"/>
    </source>
</evidence>
<dbReference type="SUPFAM" id="SSF48264">
    <property type="entry name" value="Cytochrome P450"/>
    <property type="match status" value="1"/>
</dbReference>
<dbReference type="PRINTS" id="PR00385">
    <property type="entry name" value="P450"/>
</dbReference>
<evidence type="ECO:0000256" key="3">
    <source>
        <dbReference type="ARBA" id="ARBA00010617"/>
    </source>
</evidence>
<dbReference type="CDD" id="cd11075">
    <property type="entry name" value="CYP77_89"/>
    <property type="match status" value="1"/>
</dbReference>
<reference evidence="15 16" key="1">
    <citation type="journal article" date="2009" name="Nat. Genet.">
        <title>The genome of the cucumber, Cucumis sativus L.</title>
        <authorList>
            <person name="Huang S."/>
            <person name="Li R."/>
            <person name="Zhang Z."/>
            <person name="Li L."/>
            <person name="Gu X."/>
            <person name="Fan W."/>
            <person name="Lucas W.J."/>
            <person name="Wang X."/>
            <person name="Xie B."/>
            <person name="Ni P."/>
            <person name="Ren Y."/>
            <person name="Zhu H."/>
            <person name="Li J."/>
            <person name="Lin K."/>
            <person name="Jin W."/>
            <person name="Fei Z."/>
            <person name="Li G."/>
            <person name="Staub J."/>
            <person name="Kilian A."/>
            <person name="van der Vossen E.A."/>
            <person name="Wu Y."/>
            <person name="Guo J."/>
            <person name="He J."/>
            <person name="Jia Z."/>
            <person name="Ren Y."/>
            <person name="Tian G."/>
            <person name="Lu Y."/>
            <person name="Ruan J."/>
            <person name="Qian W."/>
            <person name="Wang M."/>
            <person name="Huang Q."/>
            <person name="Li B."/>
            <person name="Xuan Z."/>
            <person name="Cao J."/>
            <person name="Asan"/>
            <person name="Wu Z."/>
            <person name="Zhang J."/>
            <person name="Cai Q."/>
            <person name="Bai Y."/>
            <person name="Zhao B."/>
            <person name="Han Y."/>
            <person name="Li Y."/>
            <person name="Li X."/>
            <person name="Wang S."/>
            <person name="Shi Q."/>
            <person name="Liu S."/>
            <person name="Cho W.K."/>
            <person name="Kim J.Y."/>
            <person name="Xu Y."/>
            <person name="Heller-Uszynska K."/>
            <person name="Miao H."/>
            <person name="Cheng Z."/>
            <person name="Zhang S."/>
            <person name="Wu J."/>
            <person name="Yang Y."/>
            <person name="Kang H."/>
            <person name="Li M."/>
            <person name="Liang H."/>
            <person name="Ren X."/>
            <person name="Shi Z."/>
            <person name="Wen M."/>
            <person name="Jian M."/>
            <person name="Yang H."/>
            <person name="Zhang G."/>
            <person name="Yang Z."/>
            <person name="Chen R."/>
            <person name="Liu S."/>
            <person name="Li J."/>
            <person name="Ma L."/>
            <person name="Liu H."/>
            <person name="Zhou Y."/>
            <person name="Zhao J."/>
            <person name="Fang X."/>
            <person name="Li G."/>
            <person name="Fang L."/>
            <person name="Li Y."/>
            <person name="Liu D."/>
            <person name="Zheng H."/>
            <person name="Zhang Y."/>
            <person name="Qin N."/>
            <person name="Li Z."/>
            <person name="Yang G."/>
            <person name="Yang S."/>
            <person name="Bolund L."/>
            <person name="Kristiansen K."/>
            <person name="Zheng H."/>
            <person name="Li S."/>
            <person name="Zhang X."/>
            <person name="Yang H."/>
            <person name="Wang J."/>
            <person name="Sun R."/>
            <person name="Zhang B."/>
            <person name="Jiang S."/>
            <person name="Wang J."/>
            <person name="Du Y."/>
            <person name="Li S."/>
        </authorList>
    </citation>
    <scope>NUCLEOTIDE SEQUENCE [LARGE SCALE GENOMIC DNA]</scope>
    <source>
        <strain evidence="16">cv. 9930</strain>
    </source>
</reference>
<keyword evidence="11 14" id="KW-0472">Membrane</keyword>
<keyword evidence="4 12" id="KW-0349">Heme</keyword>
<evidence type="ECO:0000256" key="5">
    <source>
        <dbReference type="ARBA" id="ARBA00022692"/>
    </source>
</evidence>
<sequence length="512" mass="58497">MENWFIVLVSFSICSLLTSIFTLLRTSSKLPPGPPSIPILTNFQWLRKSTLQIESLLRSFVAKYGPIITLPIGTRPVIFIADPSIAHKALVLNGALFADRPPALPVAKIITSNQHNINSASYGPLWRLLRRNLTSQILHPSRLKSYSEARKWVLDVLINRFVSQSESGNPVCVIEHFQHAMFCLLVLMCFGDKLEESLIKEIEDVHRVLLLNFQRFSNLDLLPKLSKIFFRKRWEAFLEIRRKQDKVVIPLIESRRTAIQNRASSAKNEDKEGFVFSYVDTLLDLKLPEEDNRKLTDEEMVTLCSEFLSGGTDTTATALQWIMANLVKNPEIQNKLLSEMKGVMGDGSREEVKEEDLEKLPYLKAMILEGLRRHPPGHFLLPHAVKEDTILENYVIPKNGIVNFMVAEIGWDPKVWEDPMAFKPERFMKGNEGEGVEFDITGSKEIKMMPFGAGRRMCPGLGLAILHLEYFIANLVWRFEWKEVKGEEVSLLEKVEFTVVMEKPLKANIIPR</sequence>
<comment type="subcellular location">
    <subcellularLocation>
        <location evidence="2">Membrane</location>
        <topology evidence="2">Single-pass membrane protein</topology>
    </subcellularLocation>
</comment>
<dbReference type="Pfam" id="PF00067">
    <property type="entry name" value="p450"/>
    <property type="match status" value="1"/>
</dbReference>
<comment type="similarity">
    <text evidence="3 13">Belongs to the cytochrome P450 family.</text>
</comment>
<keyword evidence="6 12" id="KW-0479">Metal-binding</keyword>
<dbReference type="KEGG" id="csv:101221011"/>
<evidence type="ECO:0000256" key="9">
    <source>
        <dbReference type="ARBA" id="ARBA00023004"/>
    </source>
</evidence>
<evidence type="ECO:0000256" key="7">
    <source>
        <dbReference type="ARBA" id="ARBA00022989"/>
    </source>
</evidence>
<evidence type="ECO:0000256" key="6">
    <source>
        <dbReference type="ARBA" id="ARBA00022723"/>
    </source>
</evidence>
<keyword evidence="10 13" id="KW-0503">Monooxygenase</keyword>
<keyword evidence="9 12" id="KW-0408">Iron</keyword>
<protein>
    <recommendedName>
        <fullName evidence="17">Cytochrome P450</fullName>
    </recommendedName>
</protein>
<evidence type="ECO:0000256" key="8">
    <source>
        <dbReference type="ARBA" id="ARBA00023002"/>
    </source>
</evidence>
<dbReference type="GO" id="GO:0016020">
    <property type="term" value="C:membrane"/>
    <property type="evidence" value="ECO:0000318"/>
    <property type="project" value="GO_Central"/>
</dbReference>